<keyword evidence="1" id="KW-0812">Transmembrane</keyword>
<dbReference type="EMBL" id="CP116942">
    <property type="protein sequence ID" value="WCO65079.1"/>
    <property type="molecule type" value="Genomic_DNA"/>
</dbReference>
<dbReference type="KEGG" id="ima:PO878_11275"/>
<keyword evidence="1" id="KW-1133">Transmembrane helix</keyword>
<dbReference type="AlphaFoldDB" id="A0AAF0BU39"/>
<feature type="transmembrane region" description="Helical" evidence="1">
    <location>
        <begin position="381"/>
        <end position="399"/>
    </location>
</feature>
<dbReference type="Proteomes" id="UP001216390">
    <property type="component" value="Chromosome"/>
</dbReference>
<feature type="transmembrane region" description="Helical" evidence="1">
    <location>
        <begin position="323"/>
        <end position="340"/>
    </location>
</feature>
<feature type="transmembrane region" description="Helical" evidence="1">
    <location>
        <begin position="247"/>
        <end position="264"/>
    </location>
</feature>
<evidence type="ECO:0000313" key="3">
    <source>
        <dbReference type="Proteomes" id="UP001216390"/>
    </source>
</evidence>
<keyword evidence="1" id="KW-0472">Membrane</keyword>
<keyword evidence="3" id="KW-1185">Reference proteome</keyword>
<feature type="transmembrane region" description="Helical" evidence="1">
    <location>
        <begin position="178"/>
        <end position="196"/>
    </location>
</feature>
<feature type="transmembrane region" description="Helical" evidence="1">
    <location>
        <begin position="119"/>
        <end position="140"/>
    </location>
</feature>
<protein>
    <submittedName>
        <fullName evidence="2">Uncharacterized protein</fullName>
    </submittedName>
</protein>
<accession>A0AAF0BU39</accession>
<feature type="transmembrane region" description="Helical" evidence="1">
    <location>
        <begin position="216"/>
        <end position="235"/>
    </location>
</feature>
<name>A0AAF0BU39_9ACTN</name>
<evidence type="ECO:0000256" key="1">
    <source>
        <dbReference type="SAM" id="Phobius"/>
    </source>
</evidence>
<sequence>MTEAATARAEAAPAASEATAATWRDALRTRPVDALWWLPLGAAVAVLGLGLAILAQHTWYPVGDFGQANMRMLSFWSHPPLVGPAGRIIGEGGVQGSHPGPAIFWAAWPLWRLLGGSSWALNASVAATNLAGMAVAVACARRLGGRRVAAGVGVVTLATLAGFGPEVMLQPWNPSMALTWYLVLVVATWGVVLGHRGMLPVAAGAASYVVQCHAGYAPPALLLCAVAGGAALWAAWRARADGGITRLLPWLAATAATAGVLWAPPLVDQLTNEPGNISILLYSFSHPDGDYVGLGRALQVLLLQLDPTGGPIRGAEWMDGPPVLGAVLVLAWVGTGVWARRRLGRTWQALDLVLAVSLLGSWFAISRIFGAPFVYLYKWTWILAALVVLATAAHLLAALRDRTGDGGRRLVAVGLAAGLVIGVVAGGLRYGRTEVSGLVFSDTMAALIGPTEAALDPDADYLVRWQDPAGLGGVGFGMVLELERRGFDVGVDEQYSAAAEPHRVRDEADADAVIWVMSGETAITRATEMPGAEVVATADPRTPAERARYDELAERAASRLEEVGLAAEGESVRTGGNLLGILLANPDLPDDIVTDITDMIVLFLPTEVIVTPPAA</sequence>
<gene>
    <name evidence="2" type="ORF">PO878_11275</name>
</gene>
<organism evidence="2 3">
    <name type="scientific">Iamia majanohamensis</name>
    <dbReference type="NCBI Taxonomy" id="467976"/>
    <lineage>
        <taxon>Bacteria</taxon>
        <taxon>Bacillati</taxon>
        <taxon>Actinomycetota</taxon>
        <taxon>Acidimicrobiia</taxon>
        <taxon>Acidimicrobiales</taxon>
        <taxon>Iamiaceae</taxon>
        <taxon>Iamia</taxon>
    </lineage>
</organism>
<dbReference type="RefSeq" id="WP_272734604.1">
    <property type="nucleotide sequence ID" value="NZ_CP116942.1"/>
</dbReference>
<feature type="transmembrane region" description="Helical" evidence="1">
    <location>
        <begin position="352"/>
        <end position="375"/>
    </location>
</feature>
<evidence type="ECO:0000313" key="2">
    <source>
        <dbReference type="EMBL" id="WCO65079.1"/>
    </source>
</evidence>
<reference evidence="2" key="1">
    <citation type="submission" date="2023-01" db="EMBL/GenBank/DDBJ databases">
        <title>The diversity of Class Acidimicrobiia in South China Sea sediment environments and the proposal of Iamia marina sp. nov., a novel species of the genus Iamia.</title>
        <authorList>
            <person name="He Y."/>
            <person name="Tian X."/>
        </authorList>
    </citation>
    <scope>NUCLEOTIDE SEQUENCE</scope>
    <source>
        <strain evidence="2">DSM 19957</strain>
    </source>
</reference>
<feature type="transmembrane region" description="Helical" evidence="1">
    <location>
        <begin position="411"/>
        <end position="431"/>
    </location>
</feature>
<proteinExistence type="predicted"/>
<feature type="transmembrane region" description="Helical" evidence="1">
    <location>
        <begin position="34"/>
        <end position="55"/>
    </location>
</feature>